<keyword evidence="4 7" id="KW-0812">Transmembrane</keyword>
<evidence type="ECO:0000256" key="7">
    <source>
        <dbReference type="RuleBase" id="RU363032"/>
    </source>
</evidence>
<keyword evidence="5 7" id="KW-1133">Transmembrane helix</keyword>
<accession>A0ABW2NYI8</accession>
<name>A0ABW2NYI8_9ACTN</name>
<evidence type="ECO:0000256" key="8">
    <source>
        <dbReference type="SAM" id="MobiDB-lite"/>
    </source>
</evidence>
<evidence type="ECO:0000256" key="2">
    <source>
        <dbReference type="ARBA" id="ARBA00022448"/>
    </source>
</evidence>
<keyword evidence="6 7" id="KW-0472">Membrane</keyword>
<feature type="transmembrane region" description="Helical" evidence="7">
    <location>
        <begin position="178"/>
        <end position="199"/>
    </location>
</feature>
<dbReference type="Proteomes" id="UP001596496">
    <property type="component" value="Unassembled WGS sequence"/>
</dbReference>
<evidence type="ECO:0000256" key="6">
    <source>
        <dbReference type="ARBA" id="ARBA00023136"/>
    </source>
</evidence>
<keyword evidence="3" id="KW-1003">Cell membrane</keyword>
<evidence type="ECO:0000256" key="1">
    <source>
        <dbReference type="ARBA" id="ARBA00004651"/>
    </source>
</evidence>
<evidence type="ECO:0000256" key="5">
    <source>
        <dbReference type="ARBA" id="ARBA00022989"/>
    </source>
</evidence>
<feature type="compositionally biased region" description="Gly residues" evidence="8">
    <location>
        <begin position="58"/>
        <end position="67"/>
    </location>
</feature>
<dbReference type="InterPro" id="IPR035906">
    <property type="entry name" value="MetI-like_sf"/>
</dbReference>
<comment type="similarity">
    <text evidence="7">Belongs to the binding-protein-dependent transport system permease family.</text>
</comment>
<feature type="compositionally biased region" description="Low complexity" evidence="8">
    <location>
        <begin position="1"/>
        <end position="21"/>
    </location>
</feature>
<dbReference type="Gene3D" id="1.10.3720.10">
    <property type="entry name" value="MetI-like"/>
    <property type="match status" value="1"/>
</dbReference>
<dbReference type="PROSITE" id="PS50928">
    <property type="entry name" value="ABC_TM1"/>
    <property type="match status" value="1"/>
</dbReference>
<dbReference type="InterPro" id="IPR000515">
    <property type="entry name" value="MetI-like"/>
</dbReference>
<protein>
    <submittedName>
        <fullName evidence="10">ABC transporter permease</fullName>
    </submittedName>
</protein>
<comment type="caution">
    <text evidence="10">The sequence shown here is derived from an EMBL/GenBank/DDBJ whole genome shotgun (WGS) entry which is preliminary data.</text>
</comment>
<dbReference type="RefSeq" id="WP_380824172.1">
    <property type="nucleotide sequence ID" value="NZ_JBHTCG010000002.1"/>
</dbReference>
<proteinExistence type="inferred from homology"/>
<gene>
    <name evidence="10" type="ORF">ACFQSB_03430</name>
</gene>
<keyword evidence="2 7" id="KW-0813">Transport</keyword>
<evidence type="ECO:0000256" key="4">
    <source>
        <dbReference type="ARBA" id="ARBA00022692"/>
    </source>
</evidence>
<dbReference type="PANTHER" id="PTHR43163:SF8">
    <property type="entry name" value="D,D-DIPEPTIDE TRANSPORT SYSTEM PERMEASE PROTEIN DDPB-RELATED"/>
    <property type="match status" value="1"/>
</dbReference>
<dbReference type="PANTHER" id="PTHR43163">
    <property type="entry name" value="DIPEPTIDE TRANSPORT SYSTEM PERMEASE PROTEIN DPPB-RELATED"/>
    <property type="match status" value="1"/>
</dbReference>
<evidence type="ECO:0000313" key="11">
    <source>
        <dbReference type="Proteomes" id="UP001596496"/>
    </source>
</evidence>
<evidence type="ECO:0000256" key="3">
    <source>
        <dbReference type="ARBA" id="ARBA00022475"/>
    </source>
</evidence>
<organism evidence="10 11">
    <name type="scientific">Sphaerisporangium rhizosphaerae</name>
    <dbReference type="NCBI Taxonomy" id="2269375"/>
    <lineage>
        <taxon>Bacteria</taxon>
        <taxon>Bacillati</taxon>
        <taxon>Actinomycetota</taxon>
        <taxon>Actinomycetes</taxon>
        <taxon>Streptosporangiales</taxon>
        <taxon>Streptosporangiaceae</taxon>
        <taxon>Sphaerisporangium</taxon>
    </lineage>
</organism>
<dbReference type="Pfam" id="PF00528">
    <property type="entry name" value="BPD_transp_1"/>
    <property type="match status" value="1"/>
</dbReference>
<sequence>MSRPSAPSDDPAGGAARGRAARPGDQDDGGARPGDHDGGTGPDARDDGAKHDDDGARVNGGGGPRAGGRGRRRHPLARFLARRIAVAVLLGFGITLVTFVLTNLVPGDPVTANLGQRALGDPAIVAQFRAEHGLDKPLPAQYLTYLGGLLHGDLGLSQQSHRPVLDDLAEFVPATIELAGGAILISLVAGVAFGVVAALRRDRLSDQVLRVLSLVGISVPTFWLALVAFYVFFFRLQITPGSGRVAPDLSAPPAVTGLYTLDAAIAGQWDVFASAAGHLITPALVLAAYTIGLLTRFTRSAVLEVLGQDYVRAARAKGLPGRVILFRYVLRSALVPIITVAGLAFGSLLSGTVLVESVFARPGIGQYAYKSATTLDLPAVMGVGLVVGLVYVLINLVVDVLYGIIDPRVRLS</sequence>
<dbReference type="SUPFAM" id="SSF161098">
    <property type="entry name" value="MetI-like"/>
    <property type="match status" value="1"/>
</dbReference>
<feature type="transmembrane region" description="Helical" evidence="7">
    <location>
        <begin position="271"/>
        <end position="294"/>
    </location>
</feature>
<feature type="transmembrane region" description="Helical" evidence="7">
    <location>
        <begin position="211"/>
        <end position="233"/>
    </location>
</feature>
<dbReference type="CDD" id="cd06261">
    <property type="entry name" value="TM_PBP2"/>
    <property type="match status" value="1"/>
</dbReference>
<feature type="region of interest" description="Disordered" evidence="8">
    <location>
        <begin position="1"/>
        <end position="72"/>
    </location>
</feature>
<feature type="transmembrane region" description="Helical" evidence="7">
    <location>
        <begin position="379"/>
        <end position="405"/>
    </location>
</feature>
<feature type="transmembrane region" description="Helical" evidence="7">
    <location>
        <begin position="79"/>
        <end position="101"/>
    </location>
</feature>
<dbReference type="EMBL" id="JBHTCG010000002">
    <property type="protein sequence ID" value="MFC7381245.1"/>
    <property type="molecule type" value="Genomic_DNA"/>
</dbReference>
<feature type="compositionally biased region" description="Basic and acidic residues" evidence="8">
    <location>
        <begin position="22"/>
        <end position="56"/>
    </location>
</feature>
<reference evidence="11" key="1">
    <citation type="journal article" date="2019" name="Int. J. Syst. Evol. Microbiol.">
        <title>The Global Catalogue of Microorganisms (GCM) 10K type strain sequencing project: providing services to taxonomists for standard genome sequencing and annotation.</title>
        <authorList>
            <consortium name="The Broad Institute Genomics Platform"/>
            <consortium name="The Broad Institute Genome Sequencing Center for Infectious Disease"/>
            <person name="Wu L."/>
            <person name="Ma J."/>
        </authorList>
    </citation>
    <scope>NUCLEOTIDE SEQUENCE [LARGE SCALE GENOMIC DNA]</scope>
    <source>
        <strain evidence="11">CECT 7649</strain>
    </source>
</reference>
<feature type="transmembrane region" description="Helical" evidence="7">
    <location>
        <begin position="334"/>
        <end position="359"/>
    </location>
</feature>
<evidence type="ECO:0000259" key="9">
    <source>
        <dbReference type="PROSITE" id="PS50928"/>
    </source>
</evidence>
<feature type="domain" description="ABC transmembrane type-1" evidence="9">
    <location>
        <begin position="172"/>
        <end position="402"/>
    </location>
</feature>
<comment type="subcellular location">
    <subcellularLocation>
        <location evidence="1 7">Cell membrane</location>
        <topology evidence="1 7">Multi-pass membrane protein</topology>
    </subcellularLocation>
</comment>
<dbReference type="InterPro" id="IPR045621">
    <property type="entry name" value="BPD_transp_1_N"/>
</dbReference>
<dbReference type="Pfam" id="PF19300">
    <property type="entry name" value="BPD_transp_1_N"/>
    <property type="match status" value="1"/>
</dbReference>
<evidence type="ECO:0000313" key="10">
    <source>
        <dbReference type="EMBL" id="MFC7381245.1"/>
    </source>
</evidence>
<keyword evidence="11" id="KW-1185">Reference proteome</keyword>